<keyword evidence="1" id="KW-0808">Transferase</keyword>
<gene>
    <name evidence="3" type="ORF">GCM10008905_27370</name>
</gene>
<dbReference type="InterPro" id="IPR003501">
    <property type="entry name" value="PTS_EIIB_2/3"/>
</dbReference>
<sequence length="93" mass="10822">MLNIVVLCSLGLGSSFIIESNVRKYFKNKDVKYNVIRSDITTAEFYEPDLYICSEDINFNVNRKSIEKIELEDLLDEEELNSKLTNYIKSKGF</sequence>
<dbReference type="EMBL" id="BAAACF010000003">
    <property type="protein sequence ID" value="GAA0728462.1"/>
    <property type="molecule type" value="Genomic_DNA"/>
</dbReference>
<protein>
    <recommendedName>
        <fullName evidence="2">Phosphotransferase system EIIB component type 2/3 domain-containing protein</fullName>
    </recommendedName>
</protein>
<dbReference type="InterPro" id="IPR036095">
    <property type="entry name" value="PTS_EIIB-like_sf"/>
</dbReference>
<dbReference type="SUPFAM" id="SSF52794">
    <property type="entry name" value="PTS system IIB component-like"/>
    <property type="match status" value="1"/>
</dbReference>
<reference evidence="3 4" key="1">
    <citation type="journal article" date="2019" name="Int. J. Syst. Evol. Microbiol.">
        <title>The Global Catalogue of Microorganisms (GCM) 10K type strain sequencing project: providing services to taxonomists for standard genome sequencing and annotation.</title>
        <authorList>
            <consortium name="The Broad Institute Genomics Platform"/>
            <consortium name="The Broad Institute Genome Sequencing Center for Infectious Disease"/>
            <person name="Wu L."/>
            <person name="Ma J."/>
        </authorList>
    </citation>
    <scope>NUCLEOTIDE SEQUENCE [LARGE SCALE GENOMIC DNA]</scope>
    <source>
        <strain evidence="3 4">JCM 1405</strain>
    </source>
</reference>
<dbReference type="Proteomes" id="UP001500339">
    <property type="component" value="Unassembled WGS sequence"/>
</dbReference>
<accession>A0ABN1J4H8</accession>
<evidence type="ECO:0000313" key="4">
    <source>
        <dbReference type="Proteomes" id="UP001500339"/>
    </source>
</evidence>
<evidence type="ECO:0000256" key="1">
    <source>
        <dbReference type="ARBA" id="ARBA00022679"/>
    </source>
</evidence>
<comment type="caution">
    <text evidence="3">The sequence shown here is derived from an EMBL/GenBank/DDBJ whole genome shotgun (WGS) entry which is preliminary data.</text>
</comment>
<feature type="domain" description="Phosphotransferase system EIIB component type 2/3" evidence="2">
    <location>
        <begin position="3"/>
        <end position="84"/>
    </location>
</feature>
<keyword evidence="4" id="KW-1185">Reference proteome</keyword>
<evidence type="ECO:0000259" key="2">
    <source>
        <dbReference type="Pfam" id="PF02302"/>
    </source>
</evidence>
<dbReference type="Pfam" id="PF02302">
    <property type="entry name" value="PTS_IIB"/>
    <property type="match status" value="1"/>
</dbReference>
<organism evidence="3 4">
    <name type="scientific">Clostridium malenominatum</name>
    <dbReference type="NCBI Taxonomy" id="1539"/>
    <lineage>
        <taxon>Bacteria</taxon>
        <taxon>Bacillati</taxon>
        <taxon>Bacillota</taxon>
        <taxon>Clostridia</taxon>
        <taxon>Eubacteriales</taxon>
        <taxon>Clostridiaceae</taxon>
        <taxon>Clostridium</taxon>
    </lineage>
</organism>
<dbReference type="Gene3D" id="3.40.50.2300">
    <property type="match status" value="1"/>
</dbReference>
<name>A0ABN1J4H8_9CLOT</name>
<evidence type="ECO:0000313" key="3">
    <source>
        <dbReference type="EMBL" id="GAA0728462.1"/>
    </source>
</evidence>
<proteinExistence type="predicted"/>
<dbReference type="RefSeq" id="WP_343770524.1">
    <property type="nucleotide sequence ID" value="NZ_BAAACF010000003.1"/>
</dbReference>